<gene>
    <name evidence="7" type="ORF">F6X38_17765</name>
</gene>
<proteinExistence type="inferred from homology"/>
<dbReference type="InterPro" id="IPR027417">
    <property type="entry name" value="P-loop_NTPase"/>
</dbReference>
<dbReference type="InterPro" id="IPR017871">
    <property type="entry name" value="ABC_transporter-like_CS"/>
</dbReference>
<feature type="domain" description="ABC transporter" evidence="6">
    <location>
        <begin position="21"/>
        <end position="255"/>
    </location>
</feature>
<comment type="caution">
    <text evidence="7">The sequence shown here is derived from an EMBL/GenBank/DDBJ whole genome shotgun (WGS) entry which is preliminary data.</text>
</comment>
<evidence type="ECO:0000313" key="8">
    <source>
        <dbReference type="Proteomes" id="UP000432089"/>
    </source>
</evidence>
<dbReference type="AlphaFoldDB" id="A0A7V7PM38"/>
<evidence type="ECO:0000313" key="7">
    <source>
        <dbReference type="EMBL" id="KAB0677606.1"/>
    </source>
</evidence>
<evidence type="ECO:0000256" key="2">
    <source>
        <dbReference type="ARBA" id="ARBA00005417"/>
    </source>
</evidence>
<dbReference type="GO" id="GO:0140359">
    <property type="term" value="F:ABC-type transporter activity"/>
    <property type="evidence" value="ECO:0007669"/>
    <property type="project" value="UniProtKB-ARBA"/>
</dbReference>
<dbReference type="FunFam" id="3.40.50.300:FF:000042">
    <property type="entry name" value="Maltose/maltodextrin ABC transporter, ATP-binding protein"/>
    <property type="match status" value="1"/>
</dbReference>
<comment type="similarity">
    <text evidence="2">Belongs to the ABC transporter superfamily.</text>
</comment>
<keyword evidence="8" id="KW-1185">Reference proteome</keyword>
<dbReference type="GO" id="GO:0016887">
    <property type="term" value="F:ATP hydrolysis activity"/>
    <property type="evidence" value="ECO:0007669"/>
    <property type="project" value="InterPro"/>
</dbReference>
<dbReference type="PROSITE" id="PS00211">
    <property type="entry name" value="ABC_TRANSPORTER_1"/>
    <property type="match status" value="1"/>
</dbReference>
<dbReference type="Pfam" id="PF00005">
    <property type="entry name" value="ABC_tran"/>
    <property type="match status" value="1"/>
</dbReference>
<dbReference type="Gene3D" id="3.40.50.300">
    <property type="entry name" value="P-loop containing nucleotide triphosphate hydrolases"/>
    <property type="match status" value="1"/>
</dbReference>
<evidence type="ECO:0000256" key="4">
    <source>
        <dbReference type="ARBA" id="ARBA00022741"/>
    </source>
</evidence>
<evidence type="ECO:0000256" key="1">
    <source>
        <dbReference type="ARBA" id="ARBA00004417"/>
    </source>
</evidence>
<dbReference type="InterPro" id="IPR003593">
    <property type="entry name" value="AAA+_ATPase"/>
</dbReference>
<dbReference type="GO" id="GO:0005524">
    <property type="term" value="F:ATP binding"/>
    <property type="evidence" value="ECO:0007669"/>
    <property type="project" value="UniProtKB-KW"/>
</dbReference>
<keyword evidence="5 7" id="KW-0067">ATP-binding</keyword>
<sequence>MTKAFPPAPTRADPPNTVPRLRITGLRKRLGNTDAVAGIDLDVAAGESVVLLGPSGCGKSTTLRLIAGFLQPDRGEIALDGASVATDGWQLPPERRHLGMVFQNYAVWPHKTVFENVAYGLRIAKRPGREIASRVERMLETVELGGMGGRRPSELSGGQQQRVALARSLVTEPTLLLLDEPLSNLDAALRQTMRFELKSLQRRLGVSTLYVTHDQEEALVLADRIVVMNAGGIEQVGTPEDIYRRPASRFVASFVGSANILEGTVTAVLPQQDRARIRLDAGPEFDAAIAPGALASIGVGDRRAAVLRPEEIELVHAGPPAGIAVIEAAHFLGNRYETRLVANGVAVRAEARTPPVGETATLTVADGAGWIIA</sequence>
<accession>A0A7V7PM38</accession>
<dbReference type="SUPFAM" id="SSF50331">
    <property type="entry name" value="MOP-like"/>
    <property type="match status" value="1"/>
</dbReference>
<keyword evidence="3" id="KW-0813">Transport</keyword>
<dbReference type="PANTHER" id="PTHR42781">
    <property type="entry name" value="SPERMIDINE/PUTRESCINE IMPORT ATP-BINDING PROTEIN POTA"/>
    <property type="match status" value="1"/>
</dbReference>
<keyword evidence="4" id="KW-0547">Nucleotide-binding</keyword>
<dbReference type="Proteomes" id="UP000432089">
    <property type="component" value="Unassembled WGS sequence"/>
</dbReference>
<reference evidence="7 8" key="1">
    <citation type="submission" date="2019-09" db="EMBL/GenBank/DDBJ databases">
        <title>YIM 132180 draft genome.</title>
        <authorList>
            <person name="Zhang K."/>
        </authorList>
    </citation>
    <scope>NUCLEOTIDE SEQUENCE [LARGE SCALE GENOMIC DNA]</scope>
    <source>
        <strain evidence="7 8">YIM 132180</strain>
    </source>
</reference>
<dbReference type="PANTHER" id="PTHR42781:SF4">
    <property type="entry name" value="SPERMIDINE_PUTRESCINE IMPORT ATP-BINDING PROTEIN POTA"/>
    <property type="match status" value="1"/>
</dbReference>
<evidence type="ECO:0000256" key="5">
    <source>
        <dbReference type="ARBA" id="ARBA00022840"/>
    </source>
</evidence>
<protein>
    <submittedName>
        <fullName evidence="7">ABC transporter ATP-binding protein</fullName>
    </submittedName>
</protein>
<comment type="subcellular location">
    <subcellularLocation>
        <location evidence="1">Cell inner membrane</location>
        <topology evidence="1">Peripheral membrane protein</topology>
    </subcellularLocation>
</comment>
<dbReference type="SUPFAM" id="SSF52540">
    <property type="entry name" value="P-loop containing nucleoside triphosphate hydrolases"/>
    <property type="match status" value="1"/>
</dbReference>
<evidence type="ECO:0000256" key="3">
    <source>
        <dbReference type="ARBA" id="ARBA00022448"/>
    </source>
</evidence>
<dbReference type="SMART" id="SM00382">
    <property type="entry name" value="AAA"/>
    <property type="match status" value="1"/>
</dbReference>
<dbReference type="GO" id="GO:0043190">
    <property type="term" value="C:ATP-binding cassette (ABC) transporter complex"/>
    <property type="evidence" value="ECO:0007669"/>
    <property type="project" value="UniProtKB-ARBA"/>
</dbReference>
<dbReference type="InterPro" id="IPR003439">
    <property type="entry name" value="ABC_transporter-like_ATP-bd"/>
</dbReference>
<name>A0A7V7PM38_9HYPH</name>
<dbReference type="EMBL" id="VZDO01000016">
    <property type="protein sequence ID" value="KAB0677606.1"/>
    <property type="molecule type" value="Genomic_DNA"/>
</dbReference>
<dbReference type="Gene3D" id="2.40.50.100">
    <property type="match status" value="1"/>
</dbReference>
<dbReference type="PROSITE" id="PS50893">
    <property type="entry name" value="ABC_TRANSPORTER_2"/>
    <property type="match status" value="1"/>
</dbReference>
<evidence type="ECO:0000259" key="6">
    <source>
        <dbReference type="PROSITE" id="PS50893"/>
    </source>
</evidence>
<organism evidence="7 8">
    <name type="scientific">Plantimonas leprariae</name>
    <dbReference type="NCBI Taxonomy" id="2615207"/>
    <lineage>
        <taxon>Bacteria</taxon>
        <taxon>Pseudomonadati</taxon>
        <taxon>Pseudomonadota</taxon>
        <taxon>Alphaproteobacteria</taxon>
        <taxon>Hyphomicrobiales</taxon>
        <taxon>Aurantimonadaceae</taxon>
        <taxon>Plantimonas</taxon>
    </lineage>
</organism>
<dbReference type="InterPro" id="IPR050093">
    <property type="entry name" value="ABC_SmlMolc_Importer"/>
</dbReference>
<dbReference type="InterPro" id="IPR008995">
    <property type="entry name" value="Mo/tungstate-bd_C_term_dom"/>
</dbReference>